<evidence type="ECO:0000313" key="4">
    <source>
        <dbReference type="EMBL" id="CAD7245360.1"/>
    </source>
</evidence>
<dbReference type="EMBL" id="CAJPEV010000839">
    <property type="protein sequence ID" value="CAG0888970.1"/>
    <property type="molecule type" value="Genomic_DNA"/>
</dbReference>
<protein>
    <submittedName>
        <fullName evidence="4">Uncharacterized protein</fullName>
    </submittedName>
</protein>
<evidence type="ECO:0000313" key="5">
    <source>
        <dbReference type="Proteomes" id="UP000677054"/>
    </source>
</evidence>
<dbReference type="EMBL" id="LR900356">
    <property type="protein sequence ID" value="CAD7245360.1"/>
    <property type="molecule type" value="Genomic_DNA"/>
</dbReference>
<reference evidence="4" key="1">
    <citation type="submission" date="2020-11" db="EMBL/GenBank/DDBJ databases">
        <authorList>
            <person name="Tran Van P."/>
        </authorList>
    </citation>
    <scope>NUCLEOTIDE SEQUENCE</scope>
</reference>
<organism evidence="4">
    <name type="scientific">Darwinula stevensoni</name>
    <dbReference type="NCBI Taxonomy" id="69355"/>
    <lineage>
        <taxon>Eukaryota</taxon>
        <taxon>Metazoa</taxon>
        <taxon>Ecdysozoa</taxon>
        <taxon>Arthropoda</taxon>
        <taxon>Crustacea</taxon>
        <taxon>Oligostraca</taxon>
        <taxon>Ostracoda</taxon>
        <taxon>Podocopa</taxon>
        <taxon>Podocopida</taxon>
        <taxon>Darwinulocopina</taxon>
        <taxon>Darwinuloidea</taxon>
        <taxon>Darwinulidae</taxon>
        <taxon>Darwinula</taxon>
    </lineage>
</organism>
<keyword evidence="3" id="KW-0812">Transmembrane</keyword>
<gene>
    <name evidence="4" type="ORF">DSTB1V02_LOCUS5234</name>
</gene>
<evidence type="ECO:0000256" key="2">
    <source>
        <dbReference type="SAM" id="MobiDB-lite"/>
    </source>
</evidence>
<accession>A0A7R8X7B1</accession>
<keyword evidence="3" id="KW-1133">Transmembrane helix</keyword>
<keyword evidence="1" id="KW-0175">Coiled coil</keyword>
<evidence type="ECO:0000256" key="3">
    <source>
        <dbReference type="SAM" id="Phobius"/>
    </source>
</evidence>
<proteinExistence type="predicted"/>
<name>A0A7R8X7B1_9CRUS</name>
<evidence type="ECO:0000256" key="1">
    <source>
        <dbReference type="SAM" id="Coils"/>
    </source>
</evidence>
<dbReference type="AlphaFoldDB" id="A0A7R8X7B1"/>
<feature type="region of interest" description="Disordered" evidence="2">
    <location>
        <begin position="463"/>
        <end position="484"/>
    </location>
</feature>
<dbReference type="Proteomes" id="UP000677054">
    <property type="component" value="Unassembled WGS sequence"/>
</dbReference>
<feature type="coiled-coil region" evidence="1">
    <location>
        <begin position="323"/>
        <end position="354"/>
    </location>
</feature>
<keyword evidence="3" id="KW-0472">Membrane</keyword>
<sequence>MRNEKIKVFDGKEDLEGLEDEIEQEKALVRLGKFLIEKGKGKHVLIDEVPVTLGFPGIITTEALSKHWGKWIEDMKELKSITICFRPNDQTYTRDFPLEEFQPAGYGITVLDEIKRNTRNISELFVAIGNYSRRVFVSAEPSLDLSELSSKVDSKEEGGGRLPHFIEMTSCQALHRKCTHEVLCQVVRASHAIYEKCKESSKVKPVYVIVDKEWRRNAFLNVFMLLYPAFPVIWTYYDEFRGKRAPFRSFIPSLFRSFPLVVVTEEEMMGCHPVNVTMILDFPGSKWENYCRLIATTGENKILVIEEEERRTGKFSLLPEDVIKNIQGNIEEIKVDKEDLKAKLKKASQKYERKFWDLNDFEFSEQSFPGMELNQDGGENEKNTDMQLSLESRLIGIFGYPAAGKSRKVDALIRRETRQVLILHCGGKLLLHVQQQRWMAKANVKVSSTSVNSLEMILKKVEQHREEEKKKKDNERVEKRKEKERVEMLREEKKKIRNFFSFFKEKKKKAREREQKGENSKEKEQVEQDPLVVVVEDCPFFPLTEIPQVVKTLKENKITLILVFKPHSDNASKDTVNEVVKMLKENEECDAIVLESEPTNVTLMKHIRENETPTPLNLDSRNLFVSAKPAAIVPGPPVEYVKIEEQECSGEHLGYICSGKGSCGNTANVLSSSLQLLESENQSEQKAKSGQNDASWPKDECKIPHILVSDKSLLEPLSEKAKKTWPNESEKNLVQVTHLENFRGCEASYIVSFNVDDDWLLEVISRSRTRLIIIDNLIGHRNLWKQMEKEKRVKSIPCVTNSEEDRSILLRLDDQEKFLNDEVPSPMFPCVWNFIEEVVLHS</sequence>
<feature type="transmembrane region" description="Helical" evidence="3">
    <location>
        <begin position="218"/>
        <end position="237"/>
    </location>
</feature>
<keyword evidence="5" id="KW-1185">Reference proteome</keyword>